<dbReference type="RefSeq" id="WP_051547016.1">
    <property type="nucleotide sequence ID" value="NZ_JAJA02000001.1"/>
</dbReference>
<proteinExistence type="predicted"/>
<dbReference type="EMBL" id="JAJA02000001">
    <property type="protein sequence ID" value="KWS02795.1"/>
    <property type="molecule type" value="Genomic_DNA"/>
</dbReference>
<dbReference type="AlphaFoldDB" id="A0A125U0J0"/>
<sequence length="185" mass="20560">MYSAEFLNDDAIGWSAVECLEIPTPQRPGCRSGTRVGIRDRDGAPLLRIDVFHEYDSFNSELRCSNEVVVIGVATAFHVIWPERREVRSTEVGWYICEMQQPWEMGLDADAFGLLISSSNALWHLDSSGQEVWRVDDLGIDGVVISDVRQGVVHGSGEWDPPGGWLPFEVDLRTGRVLKNAGKSG</sequence>
<evidence type="ECO:0000313" key="2">
    <source>
        <dbReference type="Proteomes" id="UP000023435"/>
    </source>
</evidence>
<name>A0A125U0J0_9GAMM</name>
<dbReference type="OrthoDB" id="659938at2"/>
<comment type="caution">
    <text evidence="1">The sequence shown here is derived from an EMBL/GenBank/DDBJ whole genome shotgun (WGS) entry which is preliminary data.</text>
</comment>
<evidence type="ECO:0000313" key="1">
    <source>
        <dbReference type="EMBL" id="KWS02795.1"/>
    </source>
</evidence>
<organism evidence="1 2">
    <name type="scientific">Lysobacter capsici AZ78</name>
    <dbReference type="NCBI Taxonomy" id="1444315"/>
    <lineage>
        <taxon>Bacteria</taxon>
        <taxon>Pseudomonadati</taxon>
        <taxon>Pseudomonadota</taxon>
        <taxon>Gammaproteobacteria</taxon>
        <taxon>Lysobacterales</taxon>
        <taxon>Lysobacteraceae</taxon>
        <taxon>Lysobacter</taxon>
    </lineage>
</organism>
<reference evidence="1 2" key="1">
    <citation type="journal article" date="2014" name="Genome Announc.">
        <title>Draft Genome Sequence of Lysobacter capsici AZ78, a Bacterium Antagonistic to Plant-Pathogenic Oomycetes.</title>
        <authorList>
            <person name="Puopolo G."/>
            <person name="Sonego P."/>
            <person name="Engelen K."/>
            <person name="Pertot I."/>
        </authorList>
    </citation>
    <scope>NUCLEOTIDE SEQUENCE [LARGE SCALE GENOMIC DNA]</scope>
    <source>
        <strain evidence="1 2">AZ78</strain>
    </source>
</reference>
<dbReference type="Proteomes" id="UP000023435">
    <property type="component" value="Unassembled WGS sequence"/>
</dbReference>
<keyword evidence="2" id="KW-1185">Reference proteome</keyword>
<gene>
    <name evidence="1" type="ORF">AZ78_0341</name>
</gene>
<protein>
    <submittedName>
        <fullName evidence="1">Uncharacterized protein</fullName>
    </submittedName>
</protein>
<accession>A0A125U0J0</accession>